<feature type="compositionally biased region" description="Low complexity" evidence="1">
    <location>
        <begin position="128"/>
        <end position="146"/>
    </location>
</feature>
<keyword evidence="3" id="KW-1185">Reference proteome</keyword>
<sequence length="146" mass="16763">MCNFYLMYWVEGEPQQKKYCFTPGPPFYHWSTDTRFRNFPKDDVEVDDKKGTKKTRKRRRQVPDTLTTPLNETPTLMRCATFTSCTGQLPQNPCRRSTVSAWAHHSTAGVTSFATFPHTPQSSLHAHTSPTTITTTNTEESIYSHK</sequence>
<name>A0AAE1Q9R0_9EUCA</name>
<accession>A0AAE1Q9R0</accession>
<feature type="region of interest" description="Disordered" evidence="1">
    <location>
        <begin position="121"/>
        <end position="146"/>
    </location>
</feature>
<gene>
    <name evidence="2" type="ORF">Pmani_006733</name>
</gene>
<dbReference type="Proteomes" id="UP001292094">
    <property type="component" value="Unassembled WGS sequence"/>
</dbReference>
<dbReference type="EMBL" id="JAWZYT010000515">
    <property type="protein sequence ID" value="KAK4322508.1"/>
    <property type="molecule type" value="Genomic_DNA"/>
</dbReference>
<evidence type="ECO:0000313" key="3">
    <source>
        <dbReference type="Proteomes" id="UP001292094"/>
    </source>
</evidence>
<organism evidence="2 3">
    <name type="scientific">Petrolisthes manimaculis</name>
    <dbReference type="NCBI Taxonomy" id="1843537"/>
    <lineage>
        <taxon>Eukaryota</taxon>
        <taxon>Metazoa</taxon>
        <taxon>Ecdysozoa</taxon>
        <taxon>Arthropoda</taxon>
        <taxon>Crustacea</taxon>
        <taxon>Multicrustacea</taxon>
        <taxon>Malacostraca</taxon>
        <taxon>Eumalacostraca</taxon>
        <taxon>Eucarida</taxon>
        <taxon>Decapoda</taxon>
        <taxon>Pleocyemata</taxon>
        <taxon>Anomura</taxon>
        <taxon>Galatheoidea</taxon>
        <taxon>Porcellanidae</taxon>
        <taxon>Petrolisthes</taxon>
    </lineage>
</organism>
<proteinExistence type="predicted"/>
<reference evidence="2" key="1">
    <citation type="submission" date="2023-11" db="EMBL/GenBank/DDBJ databases">
        <title>Genome assemblies of two species of porcelain crab, Petrolisthes cinctipes and Petrolisthes manimaculis (Anomura: Porcellanidae).</title>
        <authorList>
            <person name="Angst P."/>
        </authorList>
    </citation>
    <scope>NUCLEOTIDE SEQUENCE</scope>
    <source>
        <strain evidence="2">PB745_02</strain>
        <tissue evidence="2">Gill</tissue>
    </source>
</reference>
<feature type="compositionally biased region" description="Basic and acidic residues" evidence="1">
    <location>
        <begin position="41"/>
        <end position="50"/>
    </location>
</feature>
<evidence type="ECO:0000313" key="2">
    <source>
        <dbReference type="EMBL" id="KAK4322508.1"/>
    </source>
</evidence>
<comment type="caution">
    <text evidence="2">The sequence shown here is derived from an EMBL/GenBank/DDBJ whole genome shotgun (WGS) entry which is preliminary data.</text>
</comment>
<dbReference type="AlphaFoldDB" id="A0AAE1Q9R0"/>
<evidence type="ECO:0000256" key="1">
    <source>
        <dbReference type="SAM" id="MobiDB-lite"/>
    </source>
</evidence>
<protein>
    <submittedName>
        <fullName evidence="2">Uncharacterized protein</fullName>
    </submittedName>
</protein>
<feature type="region of interest" description="Disordered" evidence="1">
    <location>
        <begin position="41"/>
        <end position="70"/>
    </location>
</feature>
<feature type="compositionally biased region" description="Basic residues" evidence="1">
    <location>
        <begin position="51"/>
        <end position="60"/>
    </location>
</feature>